<keyword evidence="10" id="KW-1185">Reference proteome</keyword>
<keyword evidence="6 8" id="KW-0472">Membrane</keyword>
<dbReference type="GO" id="GO:0036380">
    <property type="term" value="F:UDP-N-acetylglucosamine-undecaprenyl-phosphate N-acetylglucosaminephosphotransferase activity"/>
    <property type="evidence" value="ECO:0007669"/>
    <property type="project" value="UniProtKB-EC"/>
</dbReference>
<feature type="transmembrane region" description="Helical" evidence="8">
    <location>
        <begin position="308"/>
        <end position="328"/>
    </location>
</feature>
<keyword evidence="3 9" id="KW-0808">Transferase</keyword>
<evidence type="ECO:0000256" key="2">
    <source>
        <dbReference type="ARBA" id="ARBA00022475"/>
    </source>
</evidence>
<feature type="transmembrane region" description="Helical" evidence="8">
    <location>
        <begin position="144"/>
        <end position="163"/>
    </location>
</feature>
<dbReference type="GO" id="GO:0071555">
    <property type="term" value="P:cell wall organization"/>
    <property type="evidence" value="ECO:0007669"/>
    <property type="project" value="TreeGrafter"/>
</dbReference>
<evidence type="ECO:0000256" key="3">
    <source>
        <dbReference type="ARBA" id="ARBA00022679"/>
    </source>
</evidence>
<dbReference type="AlphaFoldDB" id="A0A517T7D4"/>
<feature type="binding site" evidence="7">
    <location>
        <position position="170"/>
    </location>
    <ligand>
        <name>Mg(2+)</name>
        <dbReference type="ChEBI" id="CHEBI:18420"/>
    </ligand>
</feature>
<dbReference type="Pfam" id="PF00953">
    <property type="entry name" value="Glycos_transf_4"/>
    <property type="match status" value="1"/>
</dbReference>
<feature type="transmembrane region" description="Helical" evidence="8">
    <location>
        <begin position="175"/>
        <end position="194"/>
    </location>
</feature>
<dbReference type="OrthoDB" id="9783652at2"/>
<comment type="cofactor">
    <cofactor evidence="7">
        <name>Mg(2+)</name>
        <dbReference type="ChEBI" id="CHEBI:18420"/>
    </cofactor>
</comment>
<dbReference type="KEGG" id="chya:V22_15170"/>
<dbReference type="Proteomes" id="UP000319976">
    <property type="component" value="Chromosome"/>
</dbReference>
<evidence type="ECO:0000256" key="7">
    <source>
        <dbReference type="PIRSR" id="PIRSR600715-1"/>
    </source>
</evidence>
<feature type="transmembrane region" description="Helical" evidence="8">
    <location>
        <begin position="200"/>
        <end position="219"/>
    </location>
</feature>
<keyword evidence="2" id="KW-1003">Cell membrane</keyword>
<dbReference type="EC" id="2.7.8.33" evidence="9"/>
<evidence type="ECO:0000256" key="8">
    <source>
        <dbReference type="SAM" id="Phobius"/>
    </source>
</evidence>
<feature type="transmembrane region" description="Helical" evidence="8">
    <location>
        <begin position="231"/>
        <end position="249"/>
    </location>
</feature>
<accession>A0A517T7D4</accession>
<proteinExistence type="predicted"/>
<dbReference type="PANTHER" id="PTHR22926">
    <property type="entry name" value="PHOSPHO-N-ACETYLMURAMOYL-PENTAPEPTIDE-TRANSFERASE"/>
    <property type="match status" value="1"/>
</dbReference>
<protein>
    <submittedName>
        <fullName evidence="9">WecA-like glycosyltransferase</fullName>
        <ecNumber evidence="9">2.7.8.33</ecNumber>
    </submittedName>
</protein>
<comment type="subcellular location">
    <subcellularLocation>
        <location evidence="1">Cell membrane</location>
        <topology evidence="1">Multi-pass membrane protein</topology>
    </subcellularLocation>
</comment>
<feature type="transmembrane region" description="Helical" evidence="8">
    <location>
        <begin position="334"/>
        <end position="352"/>
    </location>
</feature>
<organism evidence="9 10">
    <name type="scientific">Calycomorphotria hydatis</name>
    <dbReference type="NCBI Taxonomy" id="2528027"/>
    <lineage>
        <taxon>Bacteria</taxon>
        <taxon>Pseudomonadati</taxon>
        <taxon>Planctomycetota</taxon>
        <taxon>Planctomycetia</taxon>
        <taxon>Planctomycetales</taxon>
        <taxon>Planctomycetaceae</taxon>
        <taxon>Calycomorphotria</taxon>
    </lineage>
</organism>
<feature type="transmembrane region" description="Helical" evidence="8">
    <location>
        <begin position="255"/>
        <end position="276"/>
    </location>
</feature>
<feature type="binding site" evidence="7">
    <location>
        <position position="230"/>
    </location>
    <ligand>
        <name>Mg(2+)</name>
        <dbReference type="ChEBI" id="CHEBI:18420"/>
    </ligand>
</feature>
<keyword evidence="7" id="KW-0460">Magnesium</keyword>
<keyword evidence="4 8" id="KW-0812">Transmembrane</keyword>
<dbReference type="GO" id="GO:0046872">
    <property type="term" value="F:metal ion binding"/>
    <property type="evidence" value="ECO:0007669"/>
    <property type="project" value="UniProtKB-KW"/>
</dbReference>
<sequence length="526" mass="55940">MWTIQIPEILSPVAVQLIAIASLVSVVSTSLACALAKRSGLLDHPDDGRKMQTSPVPLLGGLAISAALLITGCISFLGLGAELITNQLVSQHLVALLLSGIIFVFIGLWDDISPIRPWTKFIGQLVAAAPYALFGPPVEWFDFMGLHVVLGSFGVLFTLFWLVACANAVNLMDGLDGLAGTLGLIAAATIAVVAESRGYHGTSLLALMLVGSIAGFLCYNMPPAKIYLGDSGSLLIGFAIGALSLQAAVKTATGFAMTVPLILVSVPAFDTLMAIIRRPLSGKGIGEADRLHLHHRLLDRGWSNKKTLFVIASLSLVTGLITIVTSFWESDLLGIALCGSLLLSLIIGRVFGHHETFLMFKKAQTVAAVLAETSGLSKRTQPDTVDALTINNWPMALILLERAGVHRLIISKAVFDQENVQHGKLELSHQRPPNRGRKWRVEVSAGEDDAGAEPMTIAAEGRGSTRTGTLGASHVSVLIQALLKYLSADPDTASLHQAANWGVEYSLPVIAGRIGLDDSDYRKRAS</sequence>
<name>A0A517T7D4_9PLAN</name>
<dbReference type="RefSeq" id="WP_145261315.1">
    <property type="nucleotide sequence ID" value="NZ_CP036316.1"/>
</dbReference>
<feature type="transmembrane region" description="Helical" evidence="8">
    <location>
        <begin position="56"/>
        <end position="77"/>
    </location>
</feature>
<evidence type="ECO:0000256" key="4">
    <source>
        <dbReference type="ARBA" id="ARBA00022692"/>
    </source>
</evidence>
<evidence type="ECO:0000313" key="10">
    <source>
        <dbReference type="Proteomes" id="UP000319976"/>
    </source>
</evidence>
<feature type="transmembrane region" description="Helical" evidence="8">
    <location>
        <begin position="13"/>
        <end position="35"/>
    </location>
</feature>
<dbReference type="InterPro" id="IPR000715">
    <property type="entry name" value="Glycosyl_transferase_4"/>
</dbReference>
<dbReference type="EMBL" id="CP036316">
    <property type="protein sequence ID" value="QDT64285.1"/>
    <property type="molecule type" value="Genomic_DNA"/>
</dbReference>
<keyword evidence="7" id="KW-0479">Metal-binding</keyword>
<dbReference type="GO" id="GO:0005886">
    <property type="term" value="C:plasma membrane"/>
    <property type="evidence" value="ECO:0007669"/>
    <property type="project" value="UniProtKB-SubCell"/>
</dbReference>
<evidence type="ECO:0000256" key="5">
    <source>
        <dbReference type="ARBA" id="ARBA00022989"/>
    </source>
</evidence>
<evidence type="ECO:0000256" key="1">
    <source>
        <dbReference type="ARBA" id="ARBA00004651"/>
    </source>
</evidence>
<reference evidence="9 10" key="1">
    <citation type="submission" date="2019-02" db="EMBL/GenBank/DDBJ databases">
        <title>Deep-cultivation of Planctomycetes and their phenomic and genomic characterization uncovers novel biology.</title>
        <authorList>
            <person name="Wiegand S."/>
            <person name="Jogler M."/>
            <person name="Boedeker C."/>
            <person name="Pinto D."/>
            <person name="Vollmers J."/>
            <person name="Rivas-Marin E."/>
            <person name="Kohn T."/>
            <person name="Peeters S.H."/>
            <person name="Heuer A."/>
            <person name="Rast P."/>
            <person name="Oberbeckmann S."/>
            <person name="Bunk B."/>
            <person name="Jeske O."/>
            <person name="Meyerdierks A."/>
            <person name="Storesund J.E."/>
            <person name="Kallscheuer N."/>
            <person name="Luecker S."/>
            <person name="Lage O.M."/>
            <person name="Pohl T."/>
            <person name="Merkel B.J."/>
            <person name="Hornburger P."/>
            <person name="Mueller R.-W."/>
            <person name="Bruemmer F."/>
            <person name="Labrenz M."/>
            <person name="Spormann A.M."/>
            <person name="Op den Camp H."/>
            <person name="Overmann J."/>
            <person name="Amann R."/>
            <person name="Jetten M.S.M."/>
            <person name="Mascher T."/>
            <person name="Medema M.H."/>
            <person name="Devos D.P."/>
            <person name="Kaster A.-K."/>
            <person name="Ovreas L."/>
            <person name="Rohde M."/>
            <person name="Galperin M.Y."/>
            <person name="Jogler C."/>
        </authorList>
    </citation>
    <scope>NUCLEOTIDE SEQUENCE [LARGE SCALE GENOMIC DNA]</scope>
    <source>
        <strain evidence="9 10">V22</strain>
    </source>
</reference>
<evidence type="ECO:0000313" key="9">
    <source>
        <dbReference type="EMBL" id="QDT64285.1"/>
    </source>
</evidence>
<dbReference type="GO" id="GO:0044038">
    <property type="term" value="P:cell wall macromolecule biosynthetic process"/>
    <property type="evidence" value="ECO:0007669"/>
    <property type="project" value="TreeGrafter"/>
</dbReference>
<feature type="transmembrane region" description="Helical" evidence="8">
    <location>
        <begin position="89"/>
        <end position="109"/>
    </location>
</feature>
<evidence type="ECO:0000256" key="6">
    <source>
        <dbReference type="ARBA" id="ARBA00023136"/>
    </source>
</evidence>
<dbReference type="PANTHER" id="PTHR22926:SF3">
    <property type="entry name" value="UNDECAPRENYL-PHOSPHATE ALPHA-N-ACETYLGLUCOSAMINYL 1-PHOSPHATE TRANSFERASE"/>
    <property type="match status" value="1"/>
</dbReference>
<dbReference type="GO" id="GO:0009103">
    <property type="term" value="P:lipopolysaccharide biosynthetic process"/>
    <property type="evidence" value="ECO:0007669"/>
    <property type="project" value="TreeGrafter"/>
</dbReference>
<gene>
    <name evidence="9" type="ORF">V22_15170</name>
</gene>
<feature type="transmembrane region" description="Helical" evidence="8">
    <location>
        <begin position="121"/>
        <end position="138"/>
    </location>
</feature>
<dbReference type="CDD" id="cd06853">
    <property type="entry name" value="GT_WecA_like"/>
    <property type="match status" value="1"/>
</dbReference>
<keyword evidence="5 8" id="KW-1133">Transmembrane helix</keyword>